<dbReference type="AlphaFoldDB" id="A0A919S185"/>
<dbReference type="Pfam" id="PF00132">
    <property type="entry name" value="Hexapep"/>
    <property type="match status" value="1"/>
</dbReference>
<keyword evidence="1" id="KW-1133">Transmembrane helix</keyword>
<dbReference type="Gene3D" id="2.160.10.10">
    <property type="entry name" value="Hexapeptide repeat proteins"/>
    <property type="match status" value="1"/>
</dbReference>
<dbReference type="RefSeq" id="WP_246503486.1">
    <property type="nucleotide sequence ID" value="NZ_BOPZ01000009.1"/>
</dbReference>
<evidence type="ECO:0000256" key="1">
    <source>
        <dbReference type="SAM" id="Phobius"/>
    </source>
</evidence>
<dbReference type="InterPro" id="IPR011004">
    <property type="entry name" value="Trimer_LpxA-like_sf"/>
</dbReference>
<gene>
    <name evidence="2" type="ORF">CPJCM30710_14140</name>
</gene>
<dbReference type="Proteomes" id="UP000679179">
    <property type="component" value="Unassembled WGS sequence"/>
</dbReference>
<dbReference type="CDD" id="cd04647">
    <property type="entry name" value="LbH_MAT_like"/>
    <property type="match status" value="1"/>
</dbReference>
<dbReference type="InterPro" id="IPR051159">
    <property type="entry name" value="Hexapeptide_acetyltransf"/>
</dbReference>
<name>A0A919S185_9CLOT</name>
<keyword evidence="1" id="KW-0472">Membrane</keyword>
<sequence length="202" mass="23453">MITIKKISKFIKSLYNECKQRGFYYFFMIYFSNFFAILRGMFYRLLYLKNIKASVFFLGQRSRFDVFNKKSKIIINKFAFIRKNATIRLDFDCELIIGEKVFINDNCNINCVKKISIGNYTKIGQNVCIYDHDHNYKAIGTDRLIKGEVVIGENVWIGSNVVILRNTKIGDNAVIAAGSIVKGDVPENSVFFNKRNNEILQF</sequence>
<dbReference type="EMBL" id="BOPZ01000009">
    <property type="protein sequence ID" value="GIM28748.1"/>
    <property type="molecule type" value="Genomic_DNA"/>
</dbReference>
<keyword evidence="3" id="KW-1185">Reference proteome</keyword>
<protein>
    <submittedName>
        <fullName evidence="2">Uncharacterized protein</fullName>
    </submittedName>
</protein>
<dbReference type="InterPro" id="IPR001451">
    <property type="entry name" value="Hexapep"/>
</dbReference>
<organism evidence="2 3">
    <name type="scientific">Clostridium polyendosporum</name>
    <dbReference type="NCBI Taxonomy" id="69208"/>
    <lineage>
        <taxon>Bacteria</taxon>
        <taxon>Bacillati</taxon>
        <taxon>Bacillota</taxon>
        <taxon>Clostridia</taxon>
        <taxon>Eubacteriales</taxon>
        <taxon>Clostridiaceae</taxon>
        <taxon>Clostridium</taxon>
    </lineage>
</organism>
<proteinExistence type="predicted"/>
<comment type="caution">
    <text evidence="2">The sequence shown here is derived from an EMBL/GenBank/DDBJ whole genome shotgun (WGS) entry which is preliminary data.</text>
</comment>
<evidence type="ECO:0000313" key="3">
    <source>
        <dbReference type="Proteomes" id="UP000679179"/>
    </source>
</evidence>
<evidence type="ECO:0000313" key="2">
    <source>
        <dbReference type="EMBL" id="GIM28748.1"/>
    </source>
</evidence>
<dbReference type="PANTHER" id="PTHR23416:SF78">
    <property type="entry name" value="LIPOPOLYSACCHARIDE BIOSYNTHESIS O-ACETYL TRANSFERASE WBBJ-RELATED"/>
    <property type="match status" value="1"/>
</dbReference>
<dbReference type="PANTHER" id="PTHR23416">
    <property type="entry name" value="SIALIC ACID SYNTHASE-RELATED"/>
    <property type="match status" value="1"/>
</dbReference>
<dbReference type="SUPFAM" id="SSF51161">
    <property type="entry name" value="Trimeric LpxA-like enzymes"/>
    <property type="match status" value="1"/>
</dbReference>
<feature type="transmembrane region" description="Helical" evidence="1">
    <location>
        <begin position="23"/>
        <end position="42"/>
    </location>
</feature>
<reference evidence="2" key="1">
    <citation type="submission" date="2021-03" db="EMBL/GenBank/DDBJ databases">
        <title>Taxonomic study of Clostridium polyendosporum from meadow-gley soil under rice.</title>
        <authorList>
            <person name="Kobayashi H."/>
            <person name="Tanizawa Y."/>
            <person name="Yagura M."/>
        </authorList>
    </citation>
    <scope>NUCLEOTIDE SEQUENCE</scope>
    <source>
        <strain evidence="2">JCM 30710</strain>
    </source>
</reference>
<keyword evidence="1" id="KW-0812">Transmembrane</keyword>
<accession>A0A919S185</accession>